<gene>
    <name evidence="8" type="ordered locus">DGo_PF0023</name>
</gene>
<dbReference type="Pfam" id="PF00082">
    <property type="entry name" value="Peptidase_S8"/>
    <property type="match status" value="1"/>
</dbReference>
<evidence type="ECO:0000256" key="1">
    <source>
        <dbReference type="ARBA" id="ARBA00011073"/>
    </source>
</evidence>
<dbReference type="EMBL" id="CP002197">
    <property type="protein sequence ID" value="AFD28246.1"/>
    <property type="molecule type" value="Genomic_DNA"/>
</dbReference>
<dbReference type="PATRIC" id="fig|745776.4.peg.4104"/>
<sequence length="404" mass="41600">MQVQDTQKTELPLHLGTQAVTDRQWFWPLLGLQEAWKTTEGKGITVAVIDTGVASNHPDLRSTLLPGRDYVDGDLTPQDVSGHGTHVAGLIGAHGQVKGAAPQVALLPVRVIGPDGGSVSDLIQGLLWAAGLDPEHPNPHPAQVINLSLGTPEYSERLAEAVQQVLKAGVIVVAATGNDGGLPYSPANLPGVIAVTSVNGPVTTYQPTYANRGPGTRIAAYGGDLNADQNQDGERDGILSTDITSAGAPGYALRNGTSMAAPQVSGIAALLLAQGTPAHQVKALLEGQATDLGVSGMDLTTGWGLVNARPLQGEVGMIAAALDEKGRVITYVRPEQGQFTLNSLPPNTSITVIAGMDREGNGVIGEAGELFGTVKTTTSTAGQISKAAITLQPTDGRSAVALNK</sequence>
<dbReference type="InterPro" id="IPR023828">
    <property type="entry name" value="Peptidase_S8_Ser-AS"/>
</dbReference>
<evidence type="ECO:0000256" key="6">
    <source>
        <dbReference type="RuleBase" id="RU003355"/>
    </source>
</evidence>
<evidence type="ECO:0000256" key="5">
    <source>
        <dbReference type="PROSITE-ProRule" id="PRU01240"/>
    </source>
</evidence>
<accession>H8H3Z9</accession>
<proteinExistence type="inferred from homology"/>
<dbReference type="GO" id="GO:0004252">
    <property type="term" value="F:serine-type endopeptidase activity"/>
    <property type="evidence" value="ECO:0007669"/>
    <property type="project" value="UniProtKB-UniRule"/>
</dbReference>
<dbReference type="MEROPS" id="S08.004"/>
<protein>
    <submittedName>
        <fullName evidence="8">Alkaline protease A</fullName>
    </submittedName>
</protein>
<geneLocation type="plasmid" evidence="8 9">
    <name>P6</name>
</geneLocation>
<name>H8H3Z9_DEIGI</name>
<dbReference type="PROSITE" id="PS51892">
    <property type="entry name" value="SUBTILASE"/>
    <property type="match status" value="1"/>
</dbReference>
<evidence type="ECO:0000256" key="3">
    <source>
        <dbReference type="ARBA" id="ARBA00022801"/>
    </source>
</evidence>
<keyword evidence="2 5" id="KW-0645">Protease</keyword>
<dbReference type="InterPro" id="IPR050131">
    <property type="entry name" value="Peptidase_S8_subtilisin-like"/>
</dbReference>
<dbReference type="Gene3D" id="3.40.50.200">
    <property type="entry name" value="Peptidase S8/S53 domain"/>
    <property type="match status" value="1"/>
</dbReference>
<evidence type="ECO:0000256" key="2">
    <source>
        <dbReference type="ARBA" id="ARBA00022670"/>
    </source>
</evidence>
<dbReference type="Proteomes" id="UP000007575">
    <property type="component" value="Plasmid P6"/>
</dbReference>
<comment type="similarity">
    <text evidence="1 5 6">Belongs to the peptidase S8 family.</text>
</comment>
<keyword evidence="9" id="KW-1185">Reference proteome</keyword>
<dbReference type="KEGG" id="dgo:DGo_PF0023"/>
<evidence type="ECO:0000259" key="7">
    <source>
        <dbReference type="Pfam" id="PF00082"/>
    </source>
</evidence>
<feature type="active site" description="Charge relay system" evidence="5">
    <location>
        <position position="83"/>
    </location>
</feature>
<keyword evidence="4 5" id="KW-0720">Serine protease</keyword>
<keyword evidence="8" id="KW-0614">Plasmid</keyword>
<dbReference type="GO" id="GO:0006508">
    <property type="term" value="P:proteolysis"/>
    <property type="evidence" value="ECO:0007669"/>
    <property type="project" value="UniProtKB-KW"/>
</dbReference>
<dbReference type="SUPFAM" id="SSF52743">
    <property type="entry name" value="Subtilisin-like"/>
    <property type="match status" value="1"/>
</dbReference>
<feature type="active site" description="Charge relay system" evidence="5">
    <location>
        <position position="258"/>
    </location>
</feature>
<dbReference type="InterPro" id="IPR023827">
    <property type="entry name" value="Peptidase_S8_Asp-AS"/>
</dbReference>
<keyword evidence="3 5" id="KW-0378">Hydrolase</keyword>
<feature type="domain" description="Peptidase S8/S53" evidence="7">
    <location>
        <begin position="41"/>
        <end position="304"/>
    </location>
</feature>
<dbReference type="PROSITE" id="PS00136">
    <property type="entry name" value="SUBTILASE_ASP"/>
    <property type="match status" value="1"/>
</dbReference>
<dbReference type="PANTHER" id="PTHR43806:SF11">
    <property type="entry name" value="CEREVISIN-RELATED"/>
    <property type="match status" value="1"/>
</dbReference>
<dbReference type="InterPro" id="IPR022398">
    <property type="entry name" value="Peptidase_S8_His-AS"/>
</dbReference>
<dbReference type="PANTHER" id="PTHR43806">
    <property type="entry name" value="PEPTIDASE S8"/>
    <property type="match status" value="1"/>
</dbReference>
<dbReference type="HOGENOM" id="CLU_011263_15_0_0"/>
<organism evidence="8 9">
    <name type="scientific">Deinococcus gobiensis (strain DSM 21396 / JCM 16679 / CGMCC 1.7299 / I-0)</name>
    <dbReference type="NCBI Taxonomy" id="745776"/>
    <lineage>
        <taxon>Bacteria</taxon>
        <taxon>Thermotogati</taxon>
        <taxon>Deinococcota</taxon>
        <taxon>Deinococci</taxon>
        <taxon>Deinococcales</taxon>
        <taxon>Deinococcaceae</taxon>
        <taxon>Deinococcus</taxon>
    </lineage>
</organism>
<dbReference type="InterPro" id="IPR015500">
    <property type="entry name" value="Peptidase_S8_subtilisin-rel"/>
</dbReference>
<dbReference type="PRINTS" id="PR00723">
    <property type="entry name" value="SUBTILISIN"/>
</dbReference>
<evidence type="ECO:0000256" key="4">
    <source>
        <dbReference type="ARBA" id="ARBA00022825"/>
    </source>
</evidence>
<evidence type="ECO:0000313" key="8">
    <source>
        <dbReference type="EMBL" id="AFD28246.1"/>
    </source>
</evidence>
<evidence type="ECO:0000313" key="9">
    <source>
        <dbReference type="Proteomes" id="UP000007575"/>
    </source>
</evidence>
<dbReference type="PROSITE" id="PS00138">
    <property type="entry name" value="SUBTILASE_SER"/>
    <property type="match status" value="1"/>
</dbReference>
<dbReference type="AlphaFoldDB" id="H8H3Z9"/>
<dbReference type="InterPro" id="IPR000209">
    <property type="entry name" value="Peptidase_S8/S53_dom"/>
</dbReference>
<feature type="active site" description="Charge relay system" evidence="5">
    <location>
        <position position="50"/>
    </location>
</feature>
<reference evidence="8 9" key="1">
    <citation type="journal article" date="2012" name="PLoS ONE">
        <title>Genome sequence and transcriptome analysis of the radioresistant bacterium Deinococcus gobiensis: insights into the extreme environmental adaptations.</title>
        <authorList>
            <person name="Yuan M."/>
            <person name="Chen M."/>
            <person name="Zhang W."/>
            <person name="Lu W."/>
            <person name="Wang J."/>
            <person name="Yang M."/>
            <person name="Zhao P."/>
            <person name="Tang R."/>
            <person name="Li X."/>
            <person name="Hao Y."/>
            <person name="Zhou Z."/>
            <person name="Zhan Y."/>
            <person name="Yu H."/>
            <person name="Teng C."/>
            <person name="Yan Y."/>
            <person name="Ping S."/>
            <person name="Wang Y."/>
            <person name="Lin M."/>
        </authorList>
    </citation>
    <scope>NUCLEOTIDE SEQUENCE [LARGE SCALE GENOMIC DNA]</scope>
    <source>
        <strain evidence="9">DSM 21396 / JCM 16679 / CGMCC 1.7299 / I-0</strain>
        <plasmid evidence="8">P6</plasmid>
    </source>
</reference>
<dbReference type="InterPro" id="IPR036852">
    <property type="entry name" value="Peptidase_S8/S53_dom_sf"/>
</dbReference>
<dbReference type="PROSITE" id="PS00137">
    <property type="entry name" value="SUBTILASE_HIS"/>
    <property type="match status" value="1"/>
</dbReference>